<dbReference type="Proteomes" id="UP000036261">
    <property type="component" value="Unassembled WGS sequence"/>
</dbReference>
<organism evidence="2 3">
    <name type="scientific">Chryseobacterium angstadtii</name>
    <dbReference type="NCBI Taxonomy" id="558151"/>
    <lineage>
        <taxon>Bacteria</taxon>
        <taxon>Pseudomonadati</taxon>
        <taxon>Bacteroidota</taxon>
        <taxon>Flavobacteriia</taxon>
        <taxon>Flavobacteriales</taxon>
        <taxon>Weeksellaceae</taxon>
        <taxon>Chryseobacterium group</taxon>
        <taxon>Chryseobacterium</taxon>
    </lineage>
</organism>
<dbReference type="OrthoDB" id="1263385at2"/>
<protein>
    <submittedName>
        <fullName evidence="2">Uncharacterized protein</fullName>
    </submittedName>
</protein>
<evidence type="ECO:0000256" key="1">
    <source>
        <dbReference type="SAM" id="Phobius"/>
    </source>
</evidence>
<keyword evidence="1" id="KW-1133">Transmembrane helix</keyword>
<keyword evidence="1" id="KW-0812">Transmembrane</keyword>
<dbReference type="RefSeq" id="WP_048506751.1">
    <property type="nucleotide sequence ID" value="NZ_LFND01000003.1"/>
</dbReference>
<dbReference type="PATRIC" id="fig|558151.6.peg.2397"/>
<dbReference type="STRING" id="558151.ACM46_11350"/>
<dbReference type="EMBL" id="LFND01000003">
    <property type="protein sequence ID" value="KMQ64815.1"/>
    <property type="molecule type" value="Genomic_DNA"/>
</dbReference>
<reference evidence="2 3" key="1">
    <citation type="journal article" date="2013" name="Int. J. Syst. Evol. Microbiol.">
        <title>Chryseobacterium angstadtii sp. nov., isolated from a newt tank.</title>
        <authorList>
            <person name="Kirk K.E."/>
            <person name="Hoffman J.A."/>
            <person name="Smith K.A."/>
            <person name="Strahan B.L."/>
            <person name="Failor K.C."/>
            <person name="Krebs J.E."/>
            <person name="Gale A.N."/>
            <person name="Do T.D."/>
            <person name="Sontag T.C."/>
            <person name="Batties A.M."/>
            <person name="Mistiszyn K."/>
            <person name="Newman J.D."/>
        </authorList>
    </citation>
    <scope>NUCLEOTIDE SEQUENCE [LARGE SCALE GENOMIC DNA]</scope>
    <source>
        <strain evidence="2 3">KM</strain>
    </source>
</reference>
<dbReference type="AlphaFoldDB" id="A0A0J7L6Y0"/>
<comment type="caution">
    <text evidence="2">The sequence shown here is derived from an EMBL/GenBank/DDBJ whole genome shotgun (WGS) entry which is preliminary data.</text>
</comment>
<keyword evidence="1" id="KW-0472">Membrane</keyword>
<keyword evidence="3" id="KW-1185">Reference proteome</keyword>
<name>A0A0J7L6Y0_9FLAO</name>
<evidence type="ECO:0000313" key="3">
    <source>
        <dbReference type="Proteomes" id="UP000036261"/>
    </source>
</evidence>
<sequence>MKEQMMYWQGGNLVLTPNKCYAPRAVRVIIAGLCFWILSVFLAVRFGDFWQLPLAIGSCLSVMALLYKIFSADIRIMIPAGEGKITMSFGGYFKRNFISKNETEIVQNSLNGKPYFAIADKSSPYGKSYQISPFLTHKKRCRIFEEEVLPVIQKQINTKN</sequence>
<feature type="transmembrane region" description="Helical" evidence="1">
    <location>
        <begin position="25"/>
        <end position="44"/>
    </location>
</feature>
<proteinExistence type="predicted"/>
<gene>
    <name evidence="2" type="ORF">ACM46_11350</name>
</gene>
<evidence type="ECO:0000313" key="2">
    <source>
        <dbReference type="EMBL" id="KMQ64815.1"/>
    </source>
</evidence>
<accession>A0A0J7L6Y0</accession>
<feature type="transmembrane region" description="Helical" evidence="1">
    <location>
        <begin position="50"/>
        <end position="70"/>
    </location>
</feature>